<protein>
    <submittedName>
        <fullName evidence="1">Uncharacterized protein</fullName>
    </submittedName>
</protein>
<accession>A0ACC2W0L9</accession>
<reference evidence="1" key="1">
    <citation type="submission" date="2023-04" db="EMBL/GenBank/DDBJ databases">
        <title>Draft Genome sequencing of Naganishia species isolated from polar environments using Oxford Nanopore Technology.</title>
        <authorList>
            <person name="Leo P."/>
            <person name="Venkateswaran K."/>
        </authorList>
    </citation>
    <scope>NUCLEOTIDE SEQUENCE</scope>
    <source>
        <strain evidence="1">MNA-CCFEE 5261</strain>
    </source>
</reference>
<dbReference type="EMBL" id="JASBWR010000039">
    <property type="protein sequence ID" value="KAJ9104774.1"/>
    <property type="molecule type" value="Genomic_DNA"/>
</dbReference>
<keyword evidence="2" id="KW-1185">Reference proteome</keyword>
<sequence>MNVPYQVKVYLRNPIAAPKELKAVHPLGKFSLADSYWSHYAEGSLMLFMQMALVFVISGQQAPWYVKPVISGFVNTVKMESELGKTAHGWFSGTSEPGAGDFMMCYPLNVLINTGRMPEIEVGPNLRKWMAAVEARPAFQRGKQRLEEEERKAKDAAGEVVSIHVVGNSRWDRMGKGRCGGGE</sequence>
<proteinExistence type="predicted"/>
<comment type="caution">
    <text evidence="1">The sequence shown here is derived from an EMBL/GenBank/DDBJ whole genome shotgun (WGS) entry which is preliminary data.</text>
</comment>
<organism evidence="1 2">
    <name type="scientific">Naganishia cerealis</name>
    <dbReference type="NCBI Taxonomy" id="610337"/>
    <lineage>
        <taxon>Eukaryota</taxon>
        <taxon>Fungi</taxon>
        <taxon>Dikarya</taxon>
        <taxon>Basidiomycota</taxon>
        <taxon>Agaricomycotina</taxon>
        <taxon>Tremellomycetes</taxon>
        <taxon>Filobasidiales</taxon>
        <taxon>Filobasidiaceae</taxon>
        <taxon>Naganishia</taxon>
    </lineage>
</organism>
<name>A0ACC2W0L9_9TREE</name>
<dbReference type="Proteomes" id="UP001241377">
    <property type="component" value="Unassembled WGS sequence"/>
</dbReference>
<evidence type="ECO:0000313" key="1">
    <source>
        <dbReference type="EMBL" id="KAJ9104774.1"/>
    </source>
</evidence>
<evidence type="ECO:0000313" key="2">
    <source>
        <dbReference type="Proteomes" id="UP001241377"/>
    </source>
</evidence>
<gene>
    <name evidence="1" type="ORF">QFC19_003915</name>
</gene>